<keyword evidence="5" id="KW-0325">Glycoprotein</keyword>
<dbReference type="GO" id="GO:0005576">
    <property type="term" value="C:extracellular region"/>
    <property type="evidence" value="ECO:0007669"/>
    <property type="project" value="UniProtKB-SubCell"/>
</dbReference>
<dbReference type="OrthoDB" id="8184345at2759"/>
<accession>A0A8J2R6U6</accession>
<dbReference type="PANTHER" id="PTHR10009:SF7">
    <property type="entry name" value="GH10609P-RELATED"/>
    <property type="match status" value="1"/>
</dbReference>
<evidence type="ECO:0000256" key="3">
    <source>
        <dbReference type="ARBA" id="ARBA00022525"/>
    </source>
</evidence>
<proteinExistence type="inferred from homology"/>
<name>A0A8J2R6U6_9NEOP</name>
<dbReference type="EMBL" id="CAKASE010000082">
    <property type="protein sequence ID" value="CAG9584625.1"/>
    <property type="molecule type" value="Genomic_DNA"/>
</dbReference>
<keyword evidence="3" id="KW-0964">Secreted</keyword>
<comment type="subcellular location">
    <subcellularLocation>
        <location evidence="1">Secreted</location>
    </subcellularLocation>
</comment>
<comment type="similarity">
    <text evidence="2">Belongs to the major royal jelly protein family.</text>
</comment>
<keyword evidence="8" id="KW-1185">Reference proteome</keyword>
<sequence length="1054" mass="119564">MTIIIQKFFLASLLCLTCLWTVVLCRNSLNIIREWVQLEFVYPNEEARIRAITNKYFIPEASIPLDIDAYYGYGTHKPRVFMTIPRFEIGRPITLGTVGKDGRISGYPDYSWQDYQGINCDGLTSVFRIAIDNCHRLWVVDTGKIRSEQKCQPQVLAFDLKTDQLIYRHRVPSENFIATTRYITIVVDVRGSGPNDCADTFVYVADVAGFGLLVVDVARDRSWRVTHRYFFPYPSRGTFIFEGENYDIMDGVLGMALSPYIEGCDRLLYFHSLASTTEHVVRTSLLRNDSFIENPNANPNSIQVFQAERPRQSGAEAVDDDGILYFGLIEPPSMWSWNTSTEYSPHNFNEIAVNGELLPLPFGVKVVNNPKGHQELWLLTSNFHRAFFTNLHLTSDRINLEFVYPDEEARIRAITNKYFIPEVSIPIDIDAYYGYGTHKPRVFMTIPRFEIGRPITLGTVGKDGRISGYPDYSWQDYQGTNCDGLTSVFRVAIDNCHRLWVVDTGKIGNQQKCPPQVLAFDLRTDQLIYRHRVPSENFIATTRFITLVVDVRDSGPNDFSDTFVYVADVSGFGLLVVDVARDRSWRVTHRYFFPYPSRGLFIIDGESYDIMDGVLGMALSPYVEGCDRLLYFHAFASTTENVVRTSLLRNDSFIENPNANPTSINVFHAERPSQSGAEAMDDDGFLYFGLVEPPSIWSWNTSTKFSPHNFNEIAVNGELLPFPFGVKIVNNPKGHQELWLLTTNFHRAFSGNFTSDRINVRLHAGKIPAHLRRSQKPRMFITVPRIDVGRPITLGTLDENGLISGYPDYSWNDNQGRNCEGLTSVFRVAVVDVRGSGANDCSDTFVYVADVFGFGLLVVDVARNRSWRVSHRYFYPYPSRGLFIIDGQIVENMDGILGMALSPYIEGCDRLLYFHAFASTTENVVRTSLLRNDSFIENPNANPTSINVFREERPSQSAAQAMDNNGVLYFGLIEPLSIMSWNTSTTFSPHNFNRIAVNGELLPISFGMKVVNNPKGHQELWVITTNLYRTLTRTLTPDRINFVIHAGDIPALVK</sequence>
<evidence type="ECO:0000256" key="1">
    <source>
        <dbReference type="ARBA" id="ARBA00004613"/>
    </source>
</evidence>
<keyword evidence="4 6" id="KW-0732">Signal</keyword>
<reference evidence="7" key="1">
    <citation type="submission" date="2021-09" db="EMBL/GenBank/DDBJ databases">
        <authorList>
            <person name="Martin H S."/>
        </authorList>
    </citation>
    <scope>NUCLEOTIDE SEQUENCE</scope>
</reference>
<dbReference type="AlphaFoldDB" id="A0A8J2R6U6"/>
<evidence type="ECO:0000256" key="2">
    <source>
        <dbReference type="ARBA" id="ARBA00009127"/>
    </source>
</evidence>
<gene>
    <name evidence="7" type="ORF">DCHRY22_LOCUS15186</name>
</gene>
<evidence type="ECO:0000256" key="4">
    <source>
        <dbReference type="ARBA" id="ARBA00022729"/>
    </source>
</evidence>
<dbReference type="PANTHER" id="PTHR10009">
    <property type="entry name" value="PROTEIN YELLOW-RELATED"/>
    <property type="match status" value="1"/>
</dbReference>
<dbReference type="Pfam" id="PF03022">
    <property type="entry name" value="MRJP"/>
    <property type="match status" value="3"/>
</dbReference>
<evidence type="ECO:0000313" key="7">
    <source>
        <dbReference type="EMBL" id="CAG9584625.1"/>
    </source>
</evidence>
<evidence type="ECO:0000256" key="5">
    <source>
        <dbReference type="ARBA" id="ARBA00023180"/>
    </source>
</evidence>
<dbReference type="InterPro" id="IPR017996">
    <property type="entry name" value="MRJP/yellow-related"/>
</dbReference>
<dbReference type="PRINTS" id="PR01366">
    <property type="entry name" value="ROYALJELLY"/>
</dbReference>
<feature type="chain" id="PRO_5035179607" evidence="6">
    <location>
        <begin position="26"/>
        <end position="1054"/>
    </location>
</feature>
<feature type="signal peptide" evidence="6">
    <location>
        <begin position="1"/>
        <end position="25"/>
    </location>
</feature>
<evidence type="ECO:0000256" key="6">
    <source>
        <dbReference type="SAM" id="SignalP"/>
    </source>
</evidence>
<evidence type="ECO:0000313" key="8">
    <source>
        <dbReference type="Proteomes" id="UP000789524"/>
    </source>
</evidence>
<dbReference type="InterPro" id="IPR011042">
    <property type="entry name" value="6-blade_b-propeller_TolB-like"/>
</dbReference>
<comment type="caution">
    <text evidence="7">The sequence shown here is derived from an EMBL/GenBank/DDBJ whole genome shotgun (WGS) entry which is preliminary data.</text>
</comment>
<organism evidence="7 8">
    <name type="scientific">Danaus chrysippus</name>
    <name type="common">African queen</name>
    <dbReference type="NCBI Taxonomy" id="151541"/>
    <lineage>
        <taxon>Eukaryota</taxon>
        <taxon>Metazoa</taxon>
        <taxon>Ecdysozoa</taxon>
        <taxon>Arthropoda</taxon>
        <taxon>Hexapoda</taxon>
        <taxon>Insecta</taxon>
        <taxon>Pterygota</taxon>
        <taxon>Neoptera</taxon>
        <taxon>Endopterygota</taxon>
        <taxon>Lepidoptera</taxon>
        <taxon>Glossata</taxon>
        <taxon>Ditrysia</taxon>
        <taxon>Papilionoidea</taxon>
        <taxon>Nymphalidae</taxon>
        <taxon>Danainae</taxon>
        <taxon>Danaini</taxon>
        <taxon>Danaina</taxon>
        <taxon>Danaus</taxon>
        <taxon>Anosia</taxon>
    </lineage>
</organism>
<dbReference type="Gene3D" id="2.120.10.30">
    <property type="entry name" value="TolB, C-terminal domain"/>
    <property type="match status" value="4"/>
</dbReference>
<dbReference type="Proteomes" id="UP000789524">
    <property type="component" value="Unassembled WGS sequence"/>
</dbReference>
<protein>
    <submittedName>
        <fullName evidence="7">(African queen) hypothetical protein</fullName>
    </submittedName>
</protein>